<evidence type="ECO:0000313" key="2">
    <source>
        <dbReference type="Proteomes" id="UP001325680"/>
    </source>
</evidence>
<keyword evidence="2" id="KW-1185">Reference proteome</keyword>
<organism evidence="1 2">
    <name type="scientific">Niabella yanshanensis</name>
    <dbReference type="NCBI Taxonomy" id="577386"/>
    <lineage>
        <taxon>Bacteria</taxon>
        <taxon>Pseudomonadati</taxon>
        <taxon>Bacteroidota</taxon>
        <taxon>Chitinophagia</taxon>
        <taxon>Chitinophagales</taxon>
        <taxon>Chitinophagaceae</taxon>
        <taxon>Niabella</taxon>
    </lineage>
</organism>
<gene>
    <name evidence="1" type="ORF">U0035_14895</name>
</gene>
<dbReference type="Proteomes" id="UP001325680">
    <property type="component" value="Chromosome"/>
</dbReference>
<reference evidence="1 2" key="1">
    <citation type="submission" date="2023-12" db="EMBL/GenBank/DDBJ databases">
        <title>Genome sequencing and assembly of bacterial species from a model synthetic community.</title>
        <authorList>
            <person name="Hogle S.L."/>
        </authorList>
    </citation>
    <scope>NUCLEOTIDE SEQUENCE [LARGE SCALE GENOMIC DNA]</scope>
    <source>
        <strain evidence="1 2">HAMBI_3031</strain>
    </source>
</reference>
<dbReference type="RefSeq" id="WP_114791941.1">
    <property type="nucleotide sequence ID" value="NZ_CP139960.1"/>
</dbReference>
<protein>
    <recommendedName>
        <fullName evidence="3">Lipoprotein</fullName>
    </recommendedName>
</protein>
<proteinExistence type="predicted"/>
<name>A0ABZ0W2V5_9BACT</name>
<evidence type="ECO:0008006" key="3">
    <source>
        <dbReference type="Google" id="ProtNLM"/>
    </source>
</evidence>
<dbReference type="PROSITE" id="PS51257">
    <property type="entry name" value="PROKAR_LIPOPROTEIN"/>
    <property type="match status" value="1"/>
</dbReference>
<accession>A0ABZ0W2V5</accession>
<evidence type="ECO:0000313" key="1">
    <source>
        <dbReference type="EMBL" id="WQD36958.1"/>
    </source>
</evidence>
<dbReference type="EMBL" id="CP139960">
    <property type="protein sequence ID" value="WQD36958.1"/>
    <property type="molecule type" value="Genomic_DNA"/>
</dbReference>
<sequence>MKKFFVLLVLGGILITGCKNGCGKKDGDQPGEDSTTYNKGERADTLTANLQADSARLRLSKDSVLTSLTKEVLTIFKDKQYTKLDSLIHPEEGVRFSPYATISADDKKFSREEFKTLVTSNKNKKITWGSFDGSGDPIILTAAEYFKKFVYDANFVAPEKFDINNFIETGNSVNNLKSKYEGSDFTESHFSGSKKNGGIDWKSVRLVFKEVGGKYYLVGVVHDQWTI</sequence>